<evidence type="ECO:0000256" key="8">
    <source>
        <dbReference type="ARBA" id="ARBA00022840"/>
    </source>
</evidence>
<dbReference type="GO" id="GO:0005886">
    <property type="term" value="C:plasma membrane"/>
    <property type="evidence" value="ECO:0007669"/>
    <property type="project" value="TreeGrafter"/>
</dbReference>
<evidence type="ECO:0000256" key="3">
    <source>
        <dbReference type="ARBA" id="ARBA00012201"/>
    </source>
</evidence>
<evidence type="ECO:0000256" key="4">
    <source>
        <dbReference type="ARBA" id="ARBA00021420"/>
    </source>
</evidence>
<evidence type="ECO:0000256" key="18">
    <source>
        <dbReference type="SAM" id="Phobius"/>
    </source>
</evidence>
<comment type="catalytic activity">
    <reaction evidence="1">
        <text>ATP = 3',5'-cyclic AMP + diphosphate</text>
        <dbReference type="Rhea" id="RHEA:15389"/>
        <dbReference type="ChEBI" id="CHEBI:30616"/>
        <dbReference type="ChEBI" id="CHEBI:33019"/>
        <dbReference type="ChEBI" id="CHEBI:58165"/>
        <dbReference type="EC" id="4.6.1.1"/>
    </reaction>
</comment>
<protein>
    <recommendedName>
        <fullName evidence="4">Adenylate cyclase</fullName>
        <ecNumber evidence="3">4.6.1.1</ecNumber>
    </recommendedName>
    <alternativeName>
        <fullName evidence="14">ATP pyrophosphate-lyase</fullName>
    </alternativeName>
    <alternativeName>
        <fullName evidence="15">Adenylyl cyclase</fullName>
    </alternativeName>
</protein>
<keyword evidence="12 18" id="KW-0472">Membrane</keyword>
<evidence type="ECO:0000259" key="19">
    <source>
        <dbReference type="PROSITE" id="PS50125"/>
    </source>
</evidence>
<feature type="domain" description="Guanylate cyclase" evidence="19">
    <location>
        <begin position="254"/>
        <end position="381"/>
    </location>
</feature>
<dbReference type="InterPro" id="IPR029787">
    <property type="entry name" value="Nucleotide_cyclase"/>
</dbReference>
<dbReference type="FunFam" id="3.30.70.1230:FF:000033">
    <property type="entry name" value="Adenylate cyclase"/>
    <property type="match status" value="1"/>
</dbReference>
<keyword evidence="13 17" id="KW-0456">Lyase</keyword>
<dbReference type="AlphaFoldDB" id="A0A1E5QN88"/>
<evidence type="ECO:0000256" key="9">
    <source>
        <dbReference type="ARBA" id="ARBA00022842"/>
    </source>
</evidence>
<feature type="transmembrane region" description="Helical" evidence="18">
    <location>
        <begin position="94"/>
        <end position="114"/>
    </location>
</feature>
<evidence type="ECO:0000256" key="1">
    <source>
        <dbReference type="ARBA" id="ARBA00001593"/>
    </source>
</evidence>
<dbReference type="GO" id="GO:0001653">
    <property type="term" value="F:peptide receptor activity"/>
    <property type="evidence" value="ECO:0007669"/>
    <property type="project" value="TreeGrafter"/>
</dbReference>
<evidence type="ECO:0000256" key="7">
    <source>
        <dbReference type="ARBA" id="ARBA00022741"/>
    </source>
</evidence>
<dbReference type="EMBL" id="MJGC01000044">
    <property type="protein sequence ID" value="OEJ75793.1"/>
    <property type="molecule type" value="Genomic_DNA"/>
</dbReference>
<evidence type="ECO:0000256" key="5">
    <source>
        <dbReference type="ARBA" id="ARBA00022692"/>
    </source>
</evidence>
<dbReference type="GO" id="GO:0035556">
    <property type="term" value="P:intracellular signal transduction"/>
    <property type="evidence" value="ECO:0007669"/>
    <property type="project" value="InterPro"/>
</dbReference>
<comment type="subunit">
    <text evidence="16">Homodimer. Can also exist as monomer.</text>
</comment>
<dbReference type="GO" id="GO:0005524">
    <property type="term" value="F:ATP binding"/>
    <property type="evidence" value="ECO:0007669"/>
    <property type="project" value="UniProtKB-KW"/>
</dbReference>
<evidence type="ECO:0000256" key="2">
    <source>
        <dbReference type="ARBA" id="ARBA00004370"/>
    </source>
</evidence>
<keyword evidence="8" id="KW-0067">ATP-binding</keyword>
<feature type="transmembrane region" description="Helical" evidence="18">
    <location>
        <begin position="169"/>
        <end position="195"/>
    </location>
</feature>
<dbReference type="PROSITE" id="PS00452">
    <property type="entry name" value="GUANYLATE_CYCLASE_1"/>
    <property type="match status" value="1"/>
</dbReference>
<dbReference type="GO" id="GO:0046872">
    <property type="term" value="F:metal ion binding"/>
    <property type="evidence" value="ECO:0007669"/>
    <property type="project" value="UniProtKB-KW"/>
</dbReference>
<reference evidence="20" key="1">
    <citation type="submission" date="2016-09" db="EMBL/GenBank/DDBJ databases">
        <title>Draft genome of thermotolerant cyanobacterium Desertifilum sp. strain IPPAS B-1220.</title>
        <authorList>
            <person name="Sinetova M.A."/>
            <person name="Bolakhan K."/>
            <person name="Zayadan B.K."/>
            <person name="Mironov K.S."/>
            <person name="Ustinova V."/>
            <person name="Kupriyanova E.V."/>
            <person name="Sidorov R.A."/>
            <person name="Skrypnik A.N."/>
            <person name="Gogoleva N.E."/>
            <person name="Gogolev Y.V."/>
            <person name="Los D.A."/>
        </authorList>
    </citation>
    <scope>NUCLEOTIDE SEQUENCE [LARGE SCALE GENOMIC DNA]</scope>
    <source>
        <strain evidence="20">IPPAS B-1220</strain>
    </source>
</reference>
<keyword evidence="7" id="KW-0547">Nucleotide-binding</keyword>
<dbReference type="GO" id="GO:0007168">
    <property type="term" value="P:receptor guanylyl cyclase signaling pathway"/>
    <property type="evidence" value="ECO:0007669"/>
    <property type="project" value="TreeGrafter"/>
</dbReference>
<organism evidence="20">
    <name type="scientific">Desertifilum tharense IPPAS B-1220</name>
    <dbReference type="NCBI Taxonomy" id="1781255"/>
    <lineage>
        <taxon>Bacteria</taxon>
        <taxon>Bacillati</taxon>
        <taxon>Cyanobacteriota</taxon>
        <taxon>Cyanophyceae</taxon>
        <taxon>Desertifilales</taxon>
        <taxon>Desertifilaceae</taxon>
        <taxon>Desertifilum</taxon>
    </lineage>
</organism>
<dbReference type="EC" id="4.6.1.1" evidence="3"/>
<dbReference type="GO" id="GO:0004383">
    <property type="term" value="F:guanylate cyclase activity"/>
    <property type="evidence" value="ECO:0007669"/>
    <property type="project" value="TreeGrafter"/>
</dbReference>
<dbReference type="InterPro" id="IPR050401">
    <property type="entry name" value="Cyclic_nucleotide_synthase"/>
</dbReference>
<keyword evidence="6" id="KW-0479">Metal-binding</keyword>
<dbReference type="InterPro" id="IPR001054">
    <property type="entry name" value="A/G_cyclase"/>
</dbReference>
<dbReference type="InterPro" id="IPR018297">
    <property type="entry name" value="A/G_cyclase_CS"/>
</dbReference>
<dbReference type="OrthoDB" id="456159at2"/>
<evidence type="ECO:0000256" key="17">
    <source>
        <dbReference type="RuleBase" id="RU000405"/>
    </source>
</evidence>
<keyword evidence="5 18" id="KW-0812">Transmembrane</keyword>
<dbReference type="Gene3D" id="6.10.250.780">
    <property type="match status" value="1"/>
</dbReference>
<gene>
    <name evidence="20" type="ORF">BH720_07630</name>
</gene>
<evidence type="ECO:0000256" key="16">
    <source>
        <dbReference type="ARBA" id="ARBA00064436"/>
    </source>
</evidence>
<dbReference type="PANTHER" id="PTHR11920">
    <property type="entry name" value="GUANYLYL CYCLASE"/>
    <property type="match status" value="1"/>
</dbReference>
<evidence type="ECO:0000256" key="14">
    <source>
        <dbReference type="ARBA" id="ARBA00032597"/>
    </source>
</evidence>
<keyword evidence="9" id="KW-0460">Magnesium</keyword>
<dbReference type="Pfam" id="PF00211">
    <property type="entry name" value="Guanylate_cyc"/>
    <property type="match status" value="1"/>
</dbReference>
<dbReference type="CDD" id="cd07302">
    <property type="entry name" value="CHD"/>
    <property type="match status" value="1"/>
</dbReference>
<name>A0A1E5QN88_9CYAN</name>
<keyword evidence="11" id="KW-0115">cAMP biosynthesis</keyword>
<dbReference type="GO" id="GO:0004016">
    <property type="term" value="F:adenylate cyclase activity"/>
    <property type="evidence" value="ECO:0007669"/>
    <property type="project" value="UniProtKB-EC"/>
</dbReference>
<evidence type="ECO:0000313" key="20">
    <source>
        <dbReference type="EMBL" id="OEJ75793.1"/>
    </source>
</evidence>
<evidence type="ECO:0000256" key="12">
    <source>
        <dbReference type="ARBA" id="ARBA00023136"/>
    </source>
</evidence>
<evidence type="ECO:0000256" key="13">
    <source>
        <dbReference type="ARBA" id="ARBA00023239"/>
    </source>
</evidence>
<comment type="similarity">
    <text evidence="17">Belongs to the adenylyl cyclase class-4/guanylyl cyclase family.</text>
</comment>
<dbReference type="SMART" id="SM00044">
    <property type="entry name" value="CYCc"/>
    <property type="match status" value="1"/>
</dbReference>
<keyword evidence="10 18" id="KW-1133">Transmembrane helix</keyword>
<dbReference type="Gene3D" id="3.30.70.1230">
    <property type="entry name" value="Nucleotide cyclase"/>
    <property type="match status" value="1"/>
</dbReference>
<evidence type="ECO:0000256" key="6">
    <source>
        <dbReference type="ARBA" id="ARBA00022723"/>
    </source>
</evidence>
<dbReference type="GO" id="GO:0006171">
    <property type="term" value="P:cAMP biosynthetic process"/>
    <property type="evidence" value="ECO:0007669"/>
    <property type="project" value="UniProtKB-KW"/>
</dbReference>
<comment type="subcellular location">
    <subcellularLocation>
        <location evidence="2">Membrane</location>
    </subcellularLocation>
</comment>
<accession>A0A1E5QN88</accession>
<evidence type="ECO:0000256" key="15">
    <source>
        <dbReference type="ARBA" id="ARBA00032637"/>
    </source>
</evidence>
<evidence type="ECO:0000256" key="11">
    <source>
        <dbReference type="ARBA" id="ARBA00022998"/>
    </source>
</evidence>
<dbReference type="SUPFAM" id="SSF55073">
    <property type="entry name" value="Nucleotide cyclase"/>
    <property type="match status" value="1"/>
</dbReference>
<feature type="transmembrane region" description="Helical" evidence="18">
    <location>
        <begin position="34"/>
        <end position="56"/>
    </location>
</feature>
<dbReference type="PANTHER" id="PTHR11920:SF335">
    <property type="entry name" value="GUANYLATE CYCLASE"/>
    <property type="match status" value="1"/>
</dbReference>
<evidence type="ECO:0000256" key="10">
    <source>
        <dbReference type="ARBA" id="ARBA00022989"/>
    </source>
</evidence>
<comment type="caution">
    <text evidence="20">The sequence shown here is derived from an EMBL/GenBank/DDBJ whole genome shotgun (WGS) entry which is preliminary data.</text>
</comment>
<sequence>MHRAIASVFHIQPQSATVDYASWRRNFMRSRLKLGLWLALISFLTFTLLELSNLIFNREAFQVTWLRSQIAVEFSLALCLLLMHSRLGHRRPGLILLGFSWSVMLIPLHVRAVLTQALEPDLIVWPLALFGQATLVPVCWSLHLISQLGLVGYFVGLSLVRGFPIQMSAVWLTPAVLTLYLLWIFTICNLSVYLYERVQQAEFKARRQLEQAYDKLAAEQQRSEQLLLNILPSSIAERLKYEPTTIADSFAEVSVLFADIVGFTALSDRISPPELVQLLNQIFSRFDQLAEQHQLEKIKTIGDAYMVVSGLPEPKSDHADAIASMALDMQASLDEFNAQMQQDFRIRIGIATGPVIAGVIGIKKFIYDLWGDTVNMASRMESQGIAGRIQVTEATYNRLKSKYIFESRGAIQIKGKGAMLTYLLVGKKG</sequence>
<dbReference type="PROSITE" id="PS50125">
    <property type="entry name" value="GUANYLATE_CYCLASE_2"/>
    <property type="match status" value="1"/>
</dbReference>
<proteinExistence type="inferred from homology"/>
<dbReference type="STRING" id="1781255.BH720_07630"/>